<dbReference type="RefSeq" id="WP_103084981.1">
    <property type="nucleotide sequence ID" value="NZ_MNLH01000006.1"/>
</dbReference>
<feature type="transmembrane region" description="Helical" evidence="6">
    <location>
        <begin position="423"/>
        <end position="452"/>
    </location>
</feature>
<feature type="transmembrane region" description="Helical" evidence="6">
    <location>
        <begin position="513"/>
        <end position="534"/>
    </location>
</feature>
<protein>
    <submittedName>
        <fullName evidence="8">Competence protein ComEC</fullName>
    </submittedName>
</protein>
<keyword evidence="2" id="KW-1003">Cell membrane</keyword>
<keyword evidence="3 6" id="KW-0812">Transmembrane</keyword>
<evidence type="ECO:0000256" key="5">
    <source>
        <dbReference type="ARBA" id="ARBA00023136"/>
    </source>
</evidence>
<feature type="domain" description="ComEC/Rec2-related protein" evidence="7">
    <location>
        <begin position="375"/>
        <end position="624"/>
    </location>
</feature>
<evidence type="ECO:0000313" key="8">
    <source>
        <dbReference type="EMBL" id="PNS42935.1"/>
    </source>
</evidence>
<feature type="transmembrane region" description="Helical" evidence="6">
    <location>
        <begin position="482"/>
        <end position="501"/>
    </location>
</feature>
<feature type="transmembrane region" description="Helical" evidence="6">
    <location>
        <begin position="131"/>
        <end position="150"/>
    </location>
</feature>
<comment type="subcellular location">
    <subcellularLocation>
        <location evidence="1">Cell membrane</location>
        <topology evidence="1">Multi-pass membrane protein</topology>
    </subcellularLocation>
</comment>
<feature type="transmembrane region" description="Helical" evidence="6">
    <location>
        <begin position="68"/>
        <end position="94"/>
    </location>
</feature>
<dbReference type="Proteomes" id="UP000236146">
    <property type="component" value="Unassembled WGS sequence"/>
</dbReference>
<evidence type="ECO:0000313" key="9">
    <source>
        <dbReference type="Proteomes" id="UP000236146"/>
    </source>
</evidence>
<dbReference type="InterPro" id="IPR052159">
    <property type="entry name" value="Competence_DNA_uptake"/>
</dbReference>
<evidence type="ECO:0000256" key="4">
    <source>
        <dbReference type="ARBA" id="ARBA00022989"/>
    </source>
</evidence>
<evidence type="ECO:0000256" key="1">
    <source>
        <dbReference type="ARBA" id="ARBA00004651"/>
    </source>
</evidence>
<sequence>MEDVSRLVVAKKLKIEEAIFLENGNKDFRMLPIAVSIWIGCFCGKYLSDALGYSFKKPFKTFSNNSKYATNFTLFVCLIVFTVLLLCLIIYVVVSKSSSRTSLNPKKLKTIQSVFKVCISNLQIFVRRYNLLFLLVIYAVMLSCVVSFAYSRVESADIVRKIAYGNANNENSYSRTLSNNASLYLQKNPSSKIIADLTVISPPKVSKSFRADCYANVSVSYLRFENSQSDAVHNIHNIHNLHNLHNEVGSKNFAYKSYASARLYAYKPLCSSLSYGSSFRSEVTIGISKFNPDIVELSIPKNISNILSFKNPSLYHSAFNSLWKSFYKVAENLDDQGKILVPGLTVGLLGQEYVLTDSKDSSNSNLKVDSTYADCVKDNFQHAGIMHLMAVSGGHFLLLSAFIRKVFSYFLISRRITASFEMLACVALAGIVYPSASVLRALIMGLISALAFAIGRPYQSISALSLTVCFVLLANPSFAWDYAFALSCSATLGIIVMGIPLSNCFNMIMPKCLSSALSMTIAAQCFTLPIQILIQPEISFMATFANLMVSPFVDWATVCGLISLACSIFNSTLGLFFARAACIGTDIISRCAQFCSQCEWAVFPWLKGSLGSWLIFAVELSVFVSLSALSRLSKKCDIRSECYLSMQLVFCKARRIIDDSLKLFAS</sequence>
<feature type="transmembrane region" description="Helical" evidence="6">
    <location>
        <begin position="555"/>
        <end position="578"/>
    </location>
</feature>
<name>A0A2K1STU9_GARVA</name>
<gene>
    <name evidence="8" type="ORF">BFS05_05565</name>
</gene>
<organism evidence="8 9">
    <name type="scientific">Gardnerella vaginalis</name>
    <dbReference type="NCBI Taxonomy" id="2702"/>
    <lineage>
        <taxon>Bacteria</taxon>
        <taxon>Bacillati</taxon>
        <taxon>Actinomycetota</taxon>
        <taxon>Actinomycetes</taxon>
        <taxon>Bifidobacteriales</taxon>
        <taxon>Bifidobacteriaceae</taxon>
        <taxon>Gardnerella</taxon>
    </lineage>
</organism>
<evidence type="ECO:0000259" key="7">
    <source>
        <dbReference type="Pfam" id="PF03772"/>
    </source>
</evidence>
<proteinExistence type="predicted"/>
<dbReference type="OrthoDB" id="7177610at2"/>
<evidence type="ECO:0000256" key="3">
    <source>
        <dbReference type="ARBA" id="ARBA00022692"/>
    </source>
</evidence>
<evidence type="ECO:0000256" key="2">
    <source>
        <dbReference type="ARBA" id="ARBA00022475"/>
    </source>
</evidence>
<dbReference type="PANTHER" id="PTHR30619:SF7">
    <property type="entry name" value="BETA-LACTAMASE DOMAIN PROTEIN"/>
    <property type="match status" value="1"/>
</dbReference>
<dbReference type="InterPro" id="IPR004477">
    <property type="entry name" value="ComEC_N"/>
</dbReference>
<keyword evidence="4 6" id="KW-1133">Transmembrane helix</keyword>
<feature type="transmembrane region" description="Helical" evidence="6">
    <location>
        <begin position="458"/>
        <end position="475"/>
    </location>
</feature>
<comment type="caution">
    <text evidence="8">The sequence shown here is derived from an EMBL/GenBank/DDBJ whole genome shotgun (WGS) entry which is preliminary data.</text>
</comment>
<feature type="transmembrane region" description="Helical" evidence="6">
    <location>
        <begin position="30"/>
        <end position="48"/>
    </location>
</feature>
<evidence type="ECO:0000256" key="6">
    <source>
        <dbReference type="SAM" id="Phobius"/>
    </source>
</evidence>
<keyword evidence="5 6" id="KW-0472">Membrane</keyword>
<feature type="transmembrane region" description="Helical" evidence="6">
    <location>
        <begin position="384"/>
        <end position="403"/>
    </location>
</feature>
<dbReference type="NCBIfam" id="TIGR00360">
    <property type="entry name" value="ComEC_N-term"/>
    <property type="match status" value="1"/>
</dbReference>
<accession>A0A2K1STU9</accession>
<reference evidence="8 9" key="1">
    <citation type="submission" date="2016-10" db="EMBL/GenBank/DDBJ databases">
        <authorList>
            <person name="Varghese N."/>
        </authorList>
    </citation>
    <scope>NUCLEOTIDE SEQUENCE [LARGE SCALE GENOMIC DNA]</scope>
    <source>
        <strain evidence="8 9">KA00225</strain>
    </source>
</reference>
<dbReference type="Pfam" id="PF03772">
    <property type="entry name" value="Competence"/>
    <property type="match status" value="1"/>
</dbReference>
<dbReference type="GO" id="GO:0005886">
    <property type="term" value="C:plasma membrane"/>
    <property type="evidence" value="ECO:0007669"/>
    <property type="project" value="UniProtKB-SubCell"/>
</dbReference>
<dbReference type="AlphaFoldDB" id="A0A2K1STU9"/>
<dbReference type="EMBL" id="MNLH01000006">
    <property type="protein sequence ID" value="PNS42935.1"/>
    <property type="molecule type" value="Genomic_DNA"/>
</dbReference>
<dbReference type="PANTHER" id="PTHR30619">
    <property type="entry name" value="DNA INTERNALIZATION/COMPETENCE PROTEIN COMEC/REC2"/>
    <property type="match status" value="1"/>
</dbReference>